<evidence type="ECO:0000313" key="2">
    <source>
        <dbReference type="Proteomes" id="UP001153269"/>
    </source>
</evidence>
<dbReference type="Proteomes" id="UP001153269">
    <property type="component" value="Unassembled WGS sequence"/>
</dbReference>
<gene>
    <name evidence="1" type="ORF">PLEPLA_LOCUS31499</name>
</gene>
<accession>A0A9N7V831</accession>
<reference evidence="1" key="1">
    <citation type="submission" date="2020-03" db="EMBL/GenBank/DDBJ databases">
        <authorList>
            <person name="Weist P."/>
        </authorList>
    </citation>
    <scope>NUCLEOTIDE SEQUENCE</scope>
</reference>
<sequence>MPKRFGPEVIFGPPNQMWDLSTFSLMVRLRLEYFTLEPLRMTSNHAKLREPFRPHKNTAIRGHNATTRLTVGKTGAAISLITDCIGLPIKPGREKVARLRESREYGVHDKPGWYAISKVCFHKCTIRVNLA</sequence>
<dbReference type="AlphaFoldDB" id="A0A9N7V831"/>
<proteinExistence type="predicted"/>
<dbReference type="EMBL" id="CADEAL010003190">
    <property type="protein sequence ID" value="CAB1443783.1"/>
    <property type="molecule type" value="Genomic_DNA"/>
</dbReference>
<name>A0A9N7V831_PLEPL</name>
<protein>
    <submittedName>
        <fullName evidence="1">Uncharacterized protein</fullName>
    </submittedName>
</protein>
<comment type="caution">
    <text evidence="1">The sequence shown here is derived from an EMBL/GenBank/DDBJ whole genome shotgun (WGS) entry which is preliminary data.</text>
</comment>
<keyword evidence="2" id="KW-1185">Reference proteome</keyword>
<organism evidence="1 2">
    <name type="scientific">Pleuronectes platessa</name>
    <name type="common">European plaice</name>
    <dbReference type="NCBI Taxonomy" id="8262"/>
    <lineage>
        <taxon>Eukaryota</taxon>
        <taxon>Metazoa</taxon>
        <taxon>Chordata</taxon>
        <taxon>Craniata</taxon>
        <taxon>Vertebrata</taxon>
        <taxon>Euteleostomi</taxon>
        <taxon>Actinopterygii</taxon>
        <taxon>Neopterygii</taxon>
        <taxon>Teleostei</taxon>
        <taxon>Neoteleostei</taxon>
        <taxon>Acanthomorphata</taxon>
        <taxon>Carangaria</taxon>
        <taxon>Pleuronectiformes</taxon>
        <taxon>Pleuronectoidei</taxon>
        <taxon>Pleuronectidae</taxon>
        <taxon>Pleuronectes</taxon>
    </lineage>
</organism>
<evidence type="ECO:0000313" key="1">
    <source>
        <dbReference type="EMBL" id="CAB1443783.1"/>
    </source>
</evidence>